<accession>A0A2R6XE54</accession>
<protein>
    <submittedName>
        <fullName evidence="1">Uncharacterized protein</fullName>
    </submittedName>
</protein>
<organism evidence="1 2">
    <name type="scientific">Marchantia polymorpha</name>
    <name type="common">Common liverwort</name>
    <name type="synonym">Marchantia aquatica</name>
    <dbReference type="NCBI Taxonomy" id="3197"/>
    <lineage>
        <taxon>Eukaryota</taxon>
        <taxon>Viridiplantae</taxon>
        <taxon>Streptophyta</taxon>
        <taxon>Embryophyta</taxon>
        <taxon>Marchantiophyta</taxon>
        <taxon>Marchantiopsida</taxon>
        <taxon>Marchantiidae</taxon>
        <taxon>Marchantiales</taxon>
        <taxon>Marchantiaceae</taxon>
        <taxon>Marchantia</taxon>
    </lineage>
</organism>
<evidence type="ECO:0000313" key="2">
    <source>
        <dbReference type="Proteomes" id="UP000244005"/>
    </source>
</evidence>
<keyword evidence="2" id="KW-1185">Reference proteome</keyword>
<dbReference type="AlphaFoldDB" id="A0A2R6XE54"/>
<dbReference type="EMBL" id="KZ772692">
    <property type="protein sequence ID" value="PTQ44385.1"/>
    <property type="molecule type" value="Genomic_DNA"/>
</dbReference>
<name>A0A2R6XE54_MARPO</name>
<reference evidence="2" key="1">
    <citation type="journal article" date="2017" name="Cell">
        <title>Insights into land plant evolution garnered from the Marchantia polymorpha genome.</title>
        <authorList>
            <person name="Bowman J.L."/>
            <person name="Kohchi T."/>
            <person name="Yamato K.T."/>
            <person name="Jenkins J."/>
            <person name="Shu S."/>
            <person name="Ishizaki K."/>
            <person name="Yamaoka S."/>
            <person name="Nishihama R."/>
            <person name="Nakamura Y."/>
            <person name="Berger F."/>
            <person name="Adam C."/>
            <person name="Aki S.S."/>
            <person name="Althoff F."/>
            <person name="Araki T."/>
            <person name="Arteaga-Vazquez M.A."/>
            <person name="Balasubrmanian S."/>
            <person name="Barry K."/>
            <person name="Bauer D."/>
            <person name="Boehm C.R."/>
            <person name="Briginshaw L."/>
            <person name="Caballero-Perez J."/>
            <person name="Catarino B."/>
            <person name="Chen F."/>
            <person name="Chiyoda S."/>
            <person name="Chovatia M."/>
            <person name="Davies K.M."/>
            <person name="Delmans M."/>
            <person name="Demura T."/>
            <person name="Dierschke T."/>
            <person name="Dolan L."/>
            <person name="Dorantes-Acosta A.E."/>
            <person name="Eklund D.M."/>
            <person name="Florent S.N."/>
            <person name="Flores-Sandoval E."/>
            <person name="Fujiyama A."/>
            <person name="Fukuzawa H."/>
            <person name="Galik B."/>
            <person name="Grimanelli D."/>
            <person name="Grimwood J."/>
            <person name="Grossniklaus U."/>
            <person name="Hamada T."/>
            <person name="Haseloff J."/>
            <person name="Hetherington A.J."/>
            <person name="Higo A."/>
            <person name="Hirakawa Y."/>
            <person name="Hundley H.N."/>
            <person name="Ikeda Y."/>
            <person name="Inoue K."/>
            <person name="Inoue S.I."/>
            <person name="Ishida S."/>
            <person name="Jia Q."/>
            <person name="Kakita M."/>
            <person name="Kanazawa T."/>
            <person name="Kawai Y."/>
            <person name="Kawashima T."/>
            <person name="Kennedy M."/>
            <person name="Kinose K."/>
            <person name="Kinoshita T."/>
            <person name="Kohara Y."/>
            <person name="Koide E."/>
            <person name="Komatsu K."/>
            <person name="Kopischke S."/>
            <person name="Kubo M."/>
            <person name="Kyozuka J."/>
            <person name="Lagercrantz U."/>
            <person name="Lin S.S."/>
            <person name="Lindquist E."/>
            <person name="Lipzen A.M."/>
            <person name="Lu C.W."/>
            <person name="De Luna E."/>
            <person name="Martienssen R.A."/>
            <person name="Minamino N."/>
            <person name="Mizutani M."/>
            <person name="Mizutani M."/>
            <person name="Mochizuki N."/>
            <person name="Monte I."/>
            <person name="Mosher R."/>
            <person name="Nagasaki H."/>
            <person name="Nakagami H."/>
            <person name="Naramoto S."/>
            <person name="Nishitani K."/>
            <person name="Ohtani M."/>
            <person name="Okamoto T."/>
            <person name="Okumura M."/>
            <person name="Phillips J."/>
            <person name="Pollak B."/>
            <person name="Reinders A."/>
            <person name="Rovekamp M."/>
            <person name="Sano R."/>
            <person name="Sawa S."/>
            <person name="Schmid M.W."/>
            <person name="Shirakawa M."/>
            <person name="Solano R."/>
            <person name="Spunde A."/>
            <person name="Suetsugu N."/>
            <person name="Sugano S."/>
            <person name="Sugiyama A."/>
            <person name="Sun R."/>
            <person name="Suzuki Y."/>
            <person name="Takenaka M."/>
            <person name="Takezawa D."/>
            <person name="Tomogane H."/>
            <person name="Tsuzuki M."/>
            <person name="Ueda T."/>
            <person name="Umeda M."/>
            <person name="Ward J.M."/>
            <person name="Watanabe Y."/>
            <person name="Yazaki K."/>
            <person name="Yokoyama R."/>
            <person name="Yoshitake Y."/>
            <person name="Yotsui I."/>
            <person name="Zachgo S."/>
            <person name="Schmutz J."/>
        </authorList>
    </citation>
    <scope>NUCLEOTIDE SEQUENCE [LARGE SCALE GENOMIC DNA]</scope>
    <source>
        <strain evidence="2">Tak-1</strain>
    </source>
</reference>
<gene>
    <name evidence="1" type="ORF">MARPO_0020s0053</name>
</gene>
<sequence>MDGVLVTLIGAASGSLDRRELSSIHGNQHSHETSTRRHGKLLRPNAEMFIVVTCYCVAGQESRSGSASRGFYDVYRSYGSSPSTREELPSMQMLQYGYKVVTLKGIWL</sequence>
<proteinExistence type="predicted"/>
<evidence type="ECO:0000313" key="1">
    <source>
        <dbReference type="EMBL" id="PTQ44385.1"/>
    </source>
</evidence>
<dbReference type="Proteomes" id="UP000244005">
    <property type="component" value="Unassembled WGS sequence"/>
</dbReference>